<accession>A0A2R4BL02</accession>
<protein>
    <submittedName>
        <fullName evidence="2">Uracil-DNA glycosylase, family 1</fullName>
    </submittedName>
</protein>
<dbReference type="InterPro" id="IPR041215">
    <property type="entry name" value="FlgO_dom"/>
</dbReference>
<dbReference type="RefSeq" id="WP_107220323.1">
    <property type="nucleotide sequence ID" value="NZ_CP028339.1"/>
</dbReference>
<organism evidence="2 3">
    <name type="scientific">Thauera aromatica K172</name>
    <dbReference type="NCBI Taxonomy" id="44139"/>
    <lineage>
        <taxon>Bacteria</taxon>
        <taxon>Pseudomonadati</taxon>
        <taxon>Pseudomonadota</taxon>
        <taxon>Betaproteobacteria</taxon>
        <taxon>Rhodocyclales</taxon>
        <taxon>Zoogloeaceae</taxon>
        <taxon>Thauera</taxon>
    </lineage>
</organism>
<evidence type="ECO:0000313" key="3">
    <source>
        <dbReference type="Proteomes" id="UP000241885"/>
    </source>
</evidence>
<gene>
    <name evidence="2" type="ORF">Tharo_1077</name>
</gene>
<sequence length="188" mass="20253">MFRHRTPAVALAGIIALSAGGCTTQAKTVRKEPTYQQAAANPLIPANYAAAATLLAQLQNRLASGSPLIIATVVNIDALNRSSTLGRLISEHVSARFSQAGHRMVEMKFRSRVYMARNQGELMLTREIHDIANSHDAQAVVVGTYAQSNELVFVNLKVIQPETNIVLAAHDYALPLDAMTSSMLSTSP</sequence>
<reference evidence="2 3" key="1">
    <citation type="submission" date="2018-03" db="EMBL/GenBank/DDBJ databases">
        <title>Complete genome sequence of Thauera aromatica, a model organism for studying aromatic compound degradation under denitrifying conditions.</title>
        <authorList>
            <person name="Lo H.-Y."/>
            <person name="Goris T."/>
            <person name="Boll M."/>
            <person name="Mueller J.A."/>
        </authorList>
    </citation>
    <scope>NUCLEOTIDE SEQUENCE [LARGE SCALE GENOMIC DNA]</scope>
    <source>
        <strain evidence="2 3">K172</strain>
    </source>
</reference>
<evidence type="ECO:0000313" key="2">
    <source>
        <dbReference type="EMBL" id="AVR88015.1"/>
    </source>
</evidence>
<dbReference type="PROSITE" id="PS51257">
    <property type="entry name" value="PROKAR_LIPOPROTEIN"/>
    <property type="match status" value="1"/>
</dbReference>
<name>A0A2R4BL02_THAAR</name>
<feature type="domain" description="FlgO" evidence="1">
    <location>
        <begin position="48"/>
        <end position="178"/>
    </location>
</feature>
<dbReference type="EMBL" id="CP028339">
    <property type="protein sequence ID" value="AVR88015.1"/>
    <property type="molecule type" value="Genomic_DNA"/>
</dbReference>
<dbReference type="Pfam" id="PF17680">
    <property type="entry name" value="FlgO"/>
    <property type="match status" value="1"/>
</dbReference>
<keyword evidence="3" id="KW-1185">Reference proteome</keyword>
<dbReference type="AlphaFoldDB" id="A0A2R4BL02"/>
<evidence type="ECO:0000259" key="1">
    <source>
        <dbReference type="Pfam" id="PF17680"/>
    </source>
</evidence>
<dbReference type="KEGG" id="tak:Tharo_1077"/>
<dbReference type="Proteomes" id="UP000241885">
    <property type="component" value="Chromosome"/>
</dbReference>
<dbReference type="OrthoDB" id="8479562at2"/>
<proteinExistence type="predicted"/>